<evidence type="ECO:0008006" key="3">
    <source>
        <dbReference type="Google" id="ProtNLM"/>
    </source>
</evidence>
<dbReference type="NCBIfam" id="TIGR01764">
    <property type="entry name" value="excise"/>
    <property type="match status" value="1"/>
</dbReference>
<sequence length="76" mass="9145">MYITIHEAAEHLAMPVMQIEKYVREGRIRSVHDGEQYLINKSQFTLYFEQLNALKQQIDEWRNEPIPPDRDIKDED</sequence>
<dbReference type="EMBL" id="UXAV01000019">
    <property type="protein sequence ID" value="VDC21052.1"/>
    <property type="molecule type" value="Genomic_DNA"/>
</dbReference>
<keyword evidence="2" id="KW-1185">Reference proteome</keyword>
<dbReference type="RefSeq" id="WP_124068969.1">
    <property type="nucleotide sequence ID" value="NZ_CBCRXF010000012.1"/>
</dbReference>
<proteinExistence type="predicted"/>
<dbReference type="OrthoDB" id="2166477at2"/>
<dbReference type="Proteomes" id="UP000270468">
    <property type="component" value="Unassembled WGS sequence"/>
</dbReference>
<evidence type="ECO:0000313" key="2">
    <source>
        <dbReference type="Proteomes" id="UP000270468"/>
    </source>
</evidence>
<dbReference type="InterPro" id="IPR010093">
    <property type="entry name" value="SinI_DNA-bd"/>
</dbReference>
<organism evidence="1 2">
    <name type="scientific">Filibacter tadaridae</name>
    <dbReference type="NCBI Taxonomy" id="2483811"/>
    <lineage>
        <taxon>Bacteria</taxon>
        <taxon>Bacillati</taxon>
        <taxon>Bacillota</taxon>
        <taxon>Bacilli</taxon>
        <taxon>Bacillales</taxon>
        <taxon>Caryophanaceae</taxon>
        <taxon>Filibacter</taxon>
    </lineage>
</organism>
<name>A0A3P5WJS0_9BACL</name>
<protein>
    <recommendedName>
        <fullName evidence="3">Helix-turn-helix domain protein</fullName>
    </recommendedName>
</protein>
<accession>A0A3P5WJS0</accession>
<evidence type="ECO:0000313" key="1">
    <source>
        <dbReference type="EMBL" id="VDC21052.1"/>
    </source>
</evidence>
<reference evidence="1 2" key="1">
    <citation type="submission" date="2018-11" db="EMBL/GenBank/DDBJ databases">
        <authorList>
            <person name="Criscuolo A."/>
        </authorList>
    </citation>
    <scope>NUCLEOTIDE SEQUENCE [LARGE SCALE GENOMIC DNA]</scope>
    <source>
        <strain evidence="1">ATB-66</strain>
    </source>
</reference>
<dbReference type="AlphaFoldDB" id="A0A3P5WJS0"/>
<dbReference type="GO" id="GO:0003677">
    <property type="term" value="F:DNA binding"/>
    <property type="evidence" value="ECO:0007669"/>
    <property type="project" value="InterPro"/>
</dbReference>
<gene>
    <name evidence="1" type="ORF">FILTAD_00526</name>
</gene>